<dbReference type="AlphaFoldDB" id="A0A6H1ZDK8"/>
<sequence>MSAKGFVLSEEGHLVQLFEPLDHTAGGSSLVMRMENYNHASIVISFGTSPRAAGVITIESCDTMVPGTATEIIFSHYSCIVDFEGALGDVLGARTTVAAATGLIPTVVANTMHVIELDAEQLVEGDIGFRVTMAAPSAASVLSIIAILSGARQKLPQSGTVIA</sequence>
<protein>
    <submittedName>
        <fullName evidence="1">Uncharacterized protein</fullName>
    </submittedName>
</protein>
<gene>
    <name evidence="1" type="ORF">TM448A00224_0010</name>
    <name evidence="2" type="ORF">TM448B01878_0005</name>
</gene>
<dbReference type="EMBL" id="MT143989">
    <property type="protein sequence ID" value="QJA45345.1"/>
    <property type="molecule type" value="Genomic_DNA"/>
</dbReference>
<organism evidence="1">
    <name type="scientific">viral metagenome</name>
    <dbReference type="NCBI Taxonomy" id="1070528"/>
    <lineage>
        <taxon>unclassified sequences</taxon>
        <taxon>metagenomes</taxon>
        <taxon>organismal metagenomes</taxon>
    </lineage>
</organism>
<evidence type="ECO:0000313" key="2">
    <source>
        <dbReference type="EMBL" id="QJI00199.1"/>
    </source>
</evidence>
<dbReference type="EMBL" id="MT144836">
    <property type="protein sequence ID" value="QJI00199.1"/>
    <property type="molecule type" value="Genomic_DNA"/>
</dbReference>
<name>A0A6H1ZDK8_9ZZZZ</name>
<proteinExistence type="predicted"/>
<accession>A0A6H1ZDK8</accession>
<reference evidence="1" key="1">
    <citation type="submission" date="2020-03" db="EMBL/GenBank/DDBJ databases">
        <title>The deep terrestrial virosphere.</title>
        <authorList>
            <person name="Holmfeldt K."/>
            <person name="Nilsson E."/>
            <person name="Simone D."/>
            <person name="Lopez-Fernandez M."/>
            <person name="Wu X."/>
            <person name="de Brujin I."/>
            <person name="Lundin D."/>
            <person name="Andersson A."/>
            <person name="Bertilsson S."/>
            <person name="Dopson M."/>
        </authorList>
    </citation>
    <scope>NUCLEOTIDE SEQUENCE</scope>
    <source>
        <strain evidence="1">TM448A00224</strain>
        <strain evidence="2">TM448B01878</strain>
    </source>
</reference>
<evidence type="ECO:0000313" key="1">
    <source>
        <dbReference type="EMBL" id="QJA45345.1"/>
    </source>
</evidence>